<proteinExistence type="predicted"/>
<comment type="caution">
    <text evidence="4">The sequence shown here is derived from an EMBL/GenBank/DDBJ whole genome shotgun (WGS) entry which is preliminary data.</text>
</comment>
<feature type="compositionally biased region" description="Basic and acidic residues" evidence="1">
    <location>
        <begin position="465"/>
        <end position="481"/>
    </location>
</feature>
<dbReference type="Proteomes" id="UP001295423">
    <property type="component" value="Unassembled WGS sequence"/>
</dbReference>
<feature type="region of interest" description="Disordered" evidence="1">
    <location>
        <begin position="427"/>
        <end position="496"/>
    </location>
</feature>
<dbReference type="Gene3D" id="3.90.1410.10">
    <property type="entry name" value="set domain protein methyltransferase, domain 1"/>
    <property type="match status" value="1"/>
</dbReference>
<gene>
    <name evidence="4" type="ORF">CYCCA115_LOCUS9354</name>
</gene>
<dbReference type="SUPFAM" id="SSF82199">
    <property type="entry name" value="SET domain"/>
    <property type="match status" value="1"/>
</dbReference>
<dbReference type="Gene3D" id="2.170.270.10">
    <property type="entry name" value="SET domain"/>
    <property type="match status" value="1"/>
</dbReference>
<evidence type="ECO:0000256" key="2">
    <source>
        <dbReference type="SAM" id="SignalP"/>
    </source>
</evidence>
<organism evidence="4 5">
    <name type="scientific">Cylindrotheca closterium</name>
    <dbReference type="NCBI Taxonomy" id="2856"/>
    <lineage>
        <taxon>Eukaryota</taxon>
        <taxon>Sar</taxon>
        <taxon>Stramenopiles</taxon>
        <taxon>Ochrophyta</taxon>
        <taxon>Bacillariophyta</taxon>
        <taxon>Bacillariophyceae</taxon>
        <taxon>Bacillariophycidae</taxon>
        <taxon>Bacillariales</taxon>
        <taxon>Bacillariaceae</taxon>
        <taxon>Cylindrotheca</taxon>
    </lineage>
</organism>
<feature type="compositionally biased region" description="Acidic residues" evidence="1">
    <location>
        <begin position="482"/>
        <end position="494"/>
    </location>
</feature>
<accession>A0AAD2CVB8</accession>
<reference evidence="4" key="1">
    <citation type="submission" date="2023-08" db="EMBL/GenBank/DDBJ databases">
        <authorList>
            <person name="Audoor S."/>
            <person name="Bilcke G."/>
        </authorList>
    </citation>
    <scope>NUCLEOTIDE SEQUENCE</scope>
</reference>
<dbReference type="EMBL" id="CAKOGP040001335">
    <property type="protein sequence ID" value="CAJ1945210.1"/>
    <property type="molecule type" value="Genomic_DNA"/>
</dbReference>
<feature type="compositionally biased region" description="Basic and acidic residues" evidence="1">
    <location>
        <begin position="441"/>
        <end position="457"/>
    </location>
</feature>
<feature type="signal peptide" evidence="2">
    <location>
        <begin position="1"/>
        <end position="32"/>
    </location>
</feature>
<name>A0AAD2CVB8_9STRA</name>
<dbReference type="PROSITE" id="PS50280">
    <property type="entry name" value="SET"/>
    <property type="match status" value="1"/>
</dbReference>
<evidence type="ECO:0000259" key="3">
    <source>
        <dbReference type="PROSITE" id="PS50280"/>
    </source>
</evidence>
<dbReference type="InterPro" id="IPR046341">
    <property type="entry name" value="SET_dom_sf"/>
</dbReference>
<evidence type="ECO:0000256" key="1">
    <source>
        <dbReference type="SAM" id="MobiDB-lite"/>
    </source>
</evidence>
<feature type="chain" id="PRO_5042042851" description="SET domain-containing protein" evidence="2">
    <location>
        <begin position="33"/>
        <end position="701"/>
    </location>
</feature>
<dbReference type="AlphaFoldDB" id="A0AAD2CVB8"/>
<keyword evidence="5" id="KW-1185">Reference proteome</keyword>
<protein>
    <recommendedName>
        <fullName evidence="3">SET domain-containing protein</fullName>
    </recommendedName>
</protein>
<keyword evidence="2" id="KW-0732">Signal</keyword>
<feature type="domain" description="SET" evidence="3">
    <location>
        <begin position="561"/>
        <end position="689"/>
    </location>
</feature>
<evidence type="ECO:0000313" key="5">
    <source>
        <dbReference type="Proteomes" id="UP001295423"/>
    </source>
</evidence>
<dbReference type="InterPro" id="IPR001214">
    <property type="entry name" value="SET_dom"/>
</dbReference>
<evidence type="ECO:0000313" key="4">
    <source>
        <dbReference type="EMBL" id="CAJ1945210.1"/>
    </source>
</evidence>
<sequence>MTIRQSRTRTFLQCTTSRLFFCLLYLHSLAIALSVNGEQAEEDASNGRVFQWLQEEHGDNFYWNPKLRLDDNDDSIQTQESLEKSEILMIIPSSAIISTINSDNIDNKQEENDEEELYAEDMFCALAERLWDELLEGDESDYAPYMQHILHESNSIIIPNFWSTIGKKLIGMVYGEYLTTEYLIDWIDDFESCRDFLALPNDHDDDDDEFDAAEILIYGDNDYTAIWNSDIENLRRHVLATAAQHQVDQKLFVPLYDHLDHHLVDHNVKHIVKDDSSVVIMAQRQISVGETLYRPSQVCLFECVEPTQPIVLDIVRNFGHLPKYPHYWELPSLKLAFMIHAGGGEETMDGVVSESTPTLSWIVKPHEAWQIESLESEYKRLQEKYTGEVLKSNETVPAHEWKVIEAYSSALQTALGLAVKVGREEILTPPPSAATDENEEYTDKGQRRQQEKGQKEAEEGECIAVEDKKDESSADEDKKDESLDEDDENDESTEWEPWSITHKTSCTNCNLDDLAQSRGCDEYTYSTIHNQTTWTHLRAAYVAILRENATIETTYESGIMVPFKIGHSPGRGRGVFVIEDVAKGTLVWTGENTGAFTTGDQFRQYLSVLPNVLVCDLTNWCYTSNGASNTSSLIECDLDEGSLINAFENKQEHTLGCNEDMVEDTTLCLENLYALRDIRGGEELLTNYDDFSTASWKDFGL</sequence>